<evidence type="ECO:0000313" key="1">
    <source>
        <dbReference type="EMBL" id="XCD07415.1"/>
    </source>
</evidence>
<proteinExistence type="predicted"/>
<name>A0AAU8B4Z0_9CAUD</name>
<accession>A0AAU8B4Z0</accession>
<organism evidence="1">
    <name type="scientific">Dulem virus 34</name>
    <dbReference type="NCBI Taxonomy" id="3145752"/>
    <lineage>
        <taxon>Viruses</taxon>
        <taxon>Duplodnaviria</taxon>
        <taxon>Heunggongvirae</taxon>
        <taxon>Uroviricota</taxon>
        <taxon>Caudoviricetes</taxon>
    </lineage>
</organism>
<reference evidence="1" key="1">
    <citation type="submission" date="2024-03" db="EMBL/GenBank/DDBJ databases">
        <title>Diverse circular DNA viruses in blood, oral, and fecal samples of captive lemurs.</title>
        <authorList>
            <person name="Paietta E.N."/>
            <person name="Kraberger S."/>
            <person name="Lund M.C."/>
            <person name="Custer J.M."/>
            <person name="Vargas K.M."/>
            <person name="Ehmke E.E."/>
            <person name="Yoder A.D."/>
            <person name="Varsani A."/>
        </authorList>
    </citation>
    <scope>NUCLEOTIDE SEQUENCE</scope>
    <source>
        <strain evidence="1">Duke_28FF_219</strain>
    </source>
</reference>
<dbReference type="EMBL" id="PP511788">
    <property type="protein sequence ID" value="XCD07415.1"/>
    <property type="molecule type" value="Genomic_DNA"/>
</dbReference>
<protein>
    <submittedName>
        <fullName evidence="1">Uncharacterized protein</fullName>
    </submittedName>
</protein>
<sequence>MKRKVFSAVAAALFLLLLAGCGSSSGSDTSQETESGDTSASGPSVKYGELLELNDNREASGVAVVKAKISPSSTNDLTVAQNYHNVVDLIQNQGFGDCELQYWAVADMTDGTESKVISFTVPADVVGQVAAGDVVATQLPDLVTDLWVLPSLLN</sequence>
<dbReference type="PROSITE" id="PS51257">
    <property type="entry name" value="PROKAR_LIPOPROTEIN"/>
    <property type="match status" value="1"/>
</dbReference>